<dbReference type="EMBL" id="JAERQJ010000005">
    <property type="protein sequence ID" value="MBL0684518.1"/>
    <property type="molecule type" value="Genomic_DNA"/>
</dbReference>
<evidence type="ECO:0000256" key="1">
    <source>
        <dbReference type="SAM" id="SignalP"/>
    </source>
</evidence>
<proteinExistence type="predicted"/>
<dbReference type="AlphaFoldDB" id="A0A936ZYX6"/>
<feature type="signal peptide" evidence="1">
    <location>
        <begin position="1"/>
        <end position="23"/>
    </location>
</feature>
<accession>A0A936ZYX6</accession>
<dbReference type="PROSITE" id="PS51257">
    <property type="entry name" value="PROKAR_LIPOPROTEIN"/>
    <property type="match status" value="1"/>
</dbReference>
<gene>
    <name evidence="2" type="ORF">JJQ60_13395</name>
</gene>
<dbReference type="Proteomes" id="UP000651057">
    <property type="component" value="Unassembled WGS sequence"/>
</dbReference>
<comment type="caution">
    <text evidence="2">The sequence shown here is derived from an EMBL/GenBank/DDBJ whole genome shotgun (WGS) entry which is preliminary data.</text>
</comment>
<protein>
    <recommendedName>
        <fullName evidence="4">Lipoprotein</fullName>
    </recommendedName>
</protein>
<evidence type="ECO:0000313" key="3">
    <source>
        <dbReference type="Proteomes" id="UP000651057"/>
    </source>
</evidence>
<organism evidence="2 3">
    <name type="scientific">Aquimarina mytili</name>
    <dbReference type="NCBI Taxonomy" id="874423"/>
    <lineage>
        <taxon>Bacteria</taxon>
        <taxon>Pseudomonadati</taxon>
        <taxon>Bacteroidota</taxon>
        <taxon>Flavobacteriia</taxon>
        <taxon>Flavobacteriales</taxon>
        <taxon>Flavobacteriaceae</taxon>
        <taxon>Aquimarina</taxon>
    </lineage>
</organism>
<dbReference type="RefSeq" id="WP_201920891.1">
    <property type="nucleotide sequence ID" value="NZ_BAABAX010000031.1"/>
</dbReference>
<evidence type="ECO:0008006" key="4">
    <source>
        <dbReference type="Google" id="ProtNLM"/>
    </source>
</evidence>
<name>A0A936ZYX6_9FLAO</name>
<sequence length="140" mass="16306">MNINIIKPQITLFLVMFLAMSCARNVEPTTENINKIFASKDFTFEFNTAEGIKRSLSFRNDYLVYKSDQPTFRRGVTYDEVLLINDFIQKIVYLHSSTLDPETTSHYIIKNTAYKVTIVPEQEDFYFDALIKTLKLDTPN</sequence>
<keyword evidence="1" id="KW-0732">Signal</keyword>
<evidence type="ECO:0000313" key="2">
    <source>
        <dbReference type="EMBL" id="MBL0684518.1"/>
    </source>
</evidence>
<reference evidence="2" key="1">
    <citation type="submission" date="2021-01" db="EMBL/GenBank/DDBJ databases">
        <authorList>
            <person name="Zhong Y.L."/>
        </authorList>
    </citation>
    <scope>NUCLEOTIDE SEQUENCE</scope>
    <source>
        <strain evidence="2">KCTC 23302</strain>
    </source>
</reference>
<keyword evidence="3" id="KW-1185">Reference proteome</keyword>
<feature type="chain" id="PRO_5037964616" description="Lipoprotein" evidence="1">
    <location>
        <begin position="24"/>
        <end position="140"/>
    </location>
</feature>